<proteinExistence type="predicted"/>
<evidence type="ECO:0000313" key="2">
    <source>
        <dbReference type="Proteomes" id="UP000039865"/>
    </source>
</evidence>
<organism evidence="1 2">
    <name type="scientific">Stylonychia lemnae</name>
    <name type="common">Ciliate</name>
    <dbReference type="NCBI Taxonomy" id="5949"/>
    <lineage>
        <taxon>Eukaryota</taxon>
        <taxon>Sar</taxon>
        <taxon>Alveolata</taxon>
        <taxon>Ciliophora</taxon>
        <taxon>Intramacronucleata</taxon>
        <taxon>Spirotrichea</taxon>
        <taxon>Stichotrichia</taxon>
        <taxon>Sporadotrichida</taxon>
        <taxon>Oxytrichidae</taxon>
        <taxon>Stylonychinae</taxon>
        <taxon>Stylonychia</taxon>
    </lineage>
</organism>
<gene>
    <name evidence="1" type="primary">Contig1231.g1350</name>
    <name evidence="1" type="ORF">STYLEM_1237</name>
</gene>
<evidence type="ECO:0000313" key="1">
    <source>
        <dbReference type="EMBL" id="CDW72279.1"/>
    </source>
</evidence>
<reference evidence="1 2" key="1">
    <citation type="submission" date="2014-06" db="EMBL/GenBank/DDBJ databases">
        <authorList>
            <person name="Swart Estienne"/>
        </authorList>
    </citation>
    <scope>NUCLEOTIDE SEQUENCE [LARGE SCALE GENOMIC DNA]</scope>
    <source>
        <strain evidence="1 2">130c</strain>
    </source>
</reference>
<name>A0A077ZS16_STYLE</name>
<keyword evidence="2" id="KW-1185">Reference proteome</keyword>
<dbReference type="Proteomes" id="UP000039865">
    <property type="component" value="Unassembled WGS sequence"/>
</dbReference>
<dbReference type="AlphaFoldDB" id="A0A077ZS16"/>
<accession>A0A077ZS16</accession>
<sequence>MLTQQNGIQTLYSIKISKTQFTPTSPSPYALVAEKFQYKNFKSSIISFARVAQYGDQYFFAGSFLESGRYLGFVTSSKNEFQCYSLLSLVTSPLLSETFGSMIRWYQNSTNVELQPNVKNYTIVDLKFNQDLYEFQIQLFDSDPTNTCTIKIGNYSISTCTDAYKITFDLIDLGTNELISDPALSWPLVQPSMNCSYCVKYLQYTLISLENVHVFFLSYNNETGYFRIFTETPELKNTYHKITLQVKAITLNNYDYEELYMLKEFKVTLMEKEVKNNNPYFAVDLFDQYGMSGSTTQYTLPEGQDKENNPFTISYEVSSKAAQKFTKLDGNTFTFSPSKIEYGQFEYQVIL</sequence>
<protein>
    <submittedName>
        <fullName evidence="1">Uncharacterized protein</fullName>
    </submittedName>
</protein>
<dbReference type="InParanoid" id="A0A077ZS16"/>
<dbReference type="EMBL" id="CCKQ01001167">
    <property type="protein sequence ID" value="CDW72279.1"/>
    <property type="molecule type" value="Genomic_DNA"/>
</dbReference>